<reference evidence="1 2" key="1">
    <citation type="submission" date="2019-02" db="EMBL/GenBank/DDBJ databases">
        <authorList>
            <person name="Lehtovirta-Morley E L."/>
        </authorList>
    </citation>
    <scope>NUCLEOTIDE SEQUENCE [LARGE SCALE GENOMIC DNA]</scope>
    <source>
        <strain evidence="1">NFRAN1</strain>
    </source>
</reference>
<dbReference type="RefSeq" id="WP_134482923.1">
    <property type="nucleotide sequence ID" value="NZ_LR216287.1"/>
</dbReference>
<dbReference type="GeneID" id="39420103"/>
<proteinExistence type="predicted"/>
<evidence type="ECO:0008006" key="3">
    <source>
        <dbReference type="Google" id="ProtNLM"/>
    </source>
</evidence>
<dbReference type="PANTHER" id="PTHR37031">
    <property type="entry name" value="METALLOPHOSPHATASE BINDING DOMAIN PROTEIN"/>
    <property type="match status" value="1"/>
</dbReference>
<accession>A0A484I7X6</accession>
<dbReference type="PANTHER" id="PTHR37031:SF2">
    <property type="entry name" value="PHOD-LIKE PHOSPHATASE METALLOPHOSPHATASE DOMAIN-CONTAINING PROTEIN"/>
    <property type="match status" value="1"/>
</dbReference>
<dbReference type="Gene3D" id="3.60.21.70">
    <property type="entry name" value="PhoD-like phosphatase"/>
    <property type="match status" value="1"/>
</dbReference>
<name>A0A484I7X6_9ARCH</name>
<protein>
    <recommendedName>
        <fullName evidence="3">PhoD-like phosphatase</fullName>
    </recommendedName>
</protein>
<dbReference type="InterPro" id="IPR038607">
    <property type="entry name" value="PhoD-like_sf"/>
</dbReference>
<dbReference type="KEGG" id="nfn:NFRAN_0590"/>
<evidence type="ECO:0000313" key="1">
    <source>
        <dbReference type="EMBL" id="VFJ12912.1"/>
    </source>
</evidence>
<dbReference type="OrthoDB" id="11963at2157"/>
<dbReference type="AlphaFoldDB" id="A0A484I7X6"/>
<organism evidence="1 2">
    <name type="scientific">Candidatus Nitrosocosmicus franklandianus</name>
    <dbReference type="NCBI Taxonomy" id="1798806"/>
    <lineage>
        <taxon>Archaea</taxon>
        <taxon>Nitrososphaerota</taxon>
        <taxon>Nitrososphaeria</taxon>
        <taxon>Nitrososphaerales</taxon>
        <taxon>Nitrososphaeraceae</taxon>
        <taxon>Candidatus Nitrosocosmicus</taxon>
    </lineage>
</organism>
<dbReference type="EMBL" id="LR216287">
    <property type="protein sequence ID" value="VFJ12912.1"/>
    <property type="molecule type" value="Genomic_DNA"/>
</dbReference>
<keyword evidence="2" id="KW-1185">Reference proteome</keyword>
<sequence length="856" mass="97876">MNIFNHTINDVADFDIPILLAGPIIRRVDKSKICIWISTSKNVRARIKIFRIIKTINGNSRNSRSGSTFNENLSYDRNDTLSDVQQPNLQLIGEGVNSPVQLGDNLFINLIIASPIKRHDDNRDSQSFTNSIEFPTDELLAYDVELISSSTETGQVETITLKDLGLLSGENSIVYGLKKNKDGSLSKSKDSNHDDSNERFYPYPRLPMFYIPDTVSASSLNVLYGSCRKLHGDEEDSLIIGDKIIQDFPYDLAKRPSALFLIGDQIYADDVADPLIDLIKELSTKLLGWEEGIVGLERKLGELVKGDRSEIVSKYAKFSTEVGDNHLLGFGEFAAMYLVAWNQLLWPKRFDQGSTNGNSDSSPPATKYMNEMKELEQSRQSLFGIRRLFANIPTYMICDDHEITDDWNINKKWCNDVEQSTCGKQIISNGLLAYWAFQAWGNDPESFDDEFIQKIKQYLSLTREFSRSISQKYQDLSSTSLQTSGSAKDTVENFKSDQEMDYHFIMSRNWTFVAPTYPLSVFLDCRTQRTFVDEEGPPYLLSSSALNHMKNILTKSGYRKTDPLISISPTPVFGFELAESVQYFLTSISGSYKWDLETWRANEMGFVTFLAFLANNFNPSYCIFLSGDVHYAFTMQAHFQRHRPIPNQEIKSSFSSSSSSETDYDNKIQSAIPVAQLTSSPFRSNSLTNRMVAIWILNLVHRVIVSKKKLFHLKGLVTKNTNKVQRMDYDYFRILPDIYDLKNGIRRIDKYRYSRKQIIHFSRHGNHKSLLEKIKVISFNLVGRHFQATKNERNFMGIPWTEHRLLIKPKGQSTMPVLAKNNIGHVYLDLNSKAVRHTLYFLDKGNIEYSQALVCF</sequence>
<evidence type="ECO:0000313" key="2">
    <source>
        <dbReference type="Proteomes" id="UP000294299"/>
    </source>
</evidence>
<gene>
    <name evidence="1" type="ORF">NFRAN_0590</name>
</gene>
<dbReference type="Proteomes" id="UP000294299">
    <property type="component" value="Chromosome NFRAN"/>
</dbReference>